<dbReference type="OrthoDB" id="445007at2759"/>
<dbReference type="STRING" id="2880.D7G6W5"/>
<evidence type="ECO:0000256" key="1">
    <source>
        <dbReference type="ARBA" id="ARBA00001962"/>
    </source>
</evidence>
<evidence type="ECO:0000313" key="2">
    <source>
        <dbReference type="EMBL" id="CBJ25658.1"/>
    </source>
</evidence>
<dbReference type="PANTHER" id="PTHR20883:SF46">
    <property type="entry name" value="PHYTANOYL-COA HYDROXYLASE"/>
    <property type="match status" value="1"/>
</dbReference>
<dbReference type="EMBL" id="FN649727">
    <property type="protein sequence ID" value="CBJ25658.1"/>
    <property type="molecule type" value="Genomic_DNA"/>
</dbReference>
<proteinExistence type="predicted"/>
<protein>
    <recommendedName>
        <fullName evidence="4">Phytanoyl-CoA dioxygenase</fullName>
    </recommendedName>
</protein>
<accession>D7G6W5</accession>
<dbReference type="eggNOG" id="ENOG502S22Y">
    <property type="taxonomic scope" value="Eukaryota"/>
</dbReference>
<dbReference type="Pfam" id="PF05721">
    <property type="entry name" value="PhyH"/>
    <property type="match status" value="1"/>
</dbReference>
<gene>
    <name evidence="2" type="ORF">Esi_0008_0058</name>
</gene>
<evidence type="ECO:0008006" key="4">
    <source>
        <dbReference type="Google" id="ProtNLM"/>
    </source>
</evidence>
<reference evidence="2 3" key="1">
    <citation type="journal article" date="2010" name="Nature">
        <title>The Ectocarpus genome and the independent evolution of multicellularity in brown algae.</title>
        <authorList>
            <person name="Cock J.M."/>
            <person name="Sterck L."/>
            <person name="Rouze P."/>
            <person name="Scornet D."/>
            <person name="Allen A.E."/>
            <person name="Amoutzias G."/>
            <person name="Anthouard V."/>
            <person name="Artiguenave F."/>
            <person name="Aury J.M."/>
            <person name="Badger J.H."/>
            <person name="Beszteri B."/>
            <person name="Billiau K."/>
            <person name="Bonnet E."/>
            <person name="Bothwell J.H."/>
            <person name="Bowler C."/>
            <person name="Boyen C."/>
            <person name="Brownlee C."/>
            <person name="Carrano C.J."/>
            <person name="Charrier B."/>
            <person name="Cho G.Y."/>
            <person name="Coelho S.M."/>
            <person name="Collen J."/>
            <person name="Corre E."/>
            <person name="Da Silva C."/>
            <person name="Delage L."/>
            <person name="Delaroque N."/>
            <person name="Dittami S.M."/>
            <person name="Doulbeau S."/>
            <person name="Elias M."/>
            <person name="Farnham G."/>
            <person name="Gachon C.M."/>
            <person name="Gschloessl B."/>
            <person name="Heesch S."/>
            <person name="Jabbari K."/>
            <person name="Jubin C."/>
            <person name="Kawai H."/>
            <person name="Kimura K."/>
            <person name="Kloareg B."/>
            <person name="Kupper F.C."/>
            <person name="Lang D."/>
            <person name="Le Bail A."/>
            <person name="Leblanc C."/>
            <person name="Lerouge P."/>
            <person name="Lohr M."/>
            <person name="Lopez P.J."/>
            <person name="Martens C."/>
            <person name="Maumus F."/>
            <person name="Michel G."/>
            <person name="Miranda-Saavedra D."/>
            <person name="Morales J."/>
            <person name="Moreau H."/>
            <person name="Motomura T."/>
            <person name="Nagasato C."/>
            <person name="Napoli C.A."/>
            <person name="Nelson D.R."/>
            <person name="Nyvall-Collen P."/>
            <person name="Peters A.F."/>
            <person name="Pommier C."/>
            <person name="Potin P."/>
            <person name="Poulain J."/>
            <person name="Quesneville H."/>
            <person name="Read B."/>
            <person name="Rensing S.A."/>
            <person name="Ritter A."/>
            <person name="Rousvoal S."/>
            <person name="Samanta M."/>
            <person name="Samson G."/>
            <person name="Schroeder D.C."/>
            <person name="Segurens B."/>
            <person name="Strittmatter M."/>
            <person name="Tonon T."/>
            <person name="Tregear J.W."/>
            <person name="Valentin K."/>
            <person name="von Dassow P."/>
            <person name="Yamagishi T."/>
            <person name="Van de Peer Y."/>
            <person name="Wincker P."/>
        </authorList>
    </citation>
    <scope>NUCLEOTIDE SEQUENCE [LARGE SCALE GENOMIC DNA]</scope>
    <source>
        <strain evidence="3">Ec32 / CCAP1310/4</strain>
    </source>
</reference>
<sequence>MMSRFRPVVLQQRRTFSVVVDGAASQSLAERGYTYVKGLRVLDDVTVARLRVRLPLLFRGEFDTGVYPDEMHWREGISRDDAPREIVNAWKADRTVASVVLSEHLARLAASLAGWDSARIAQDDVVWKPPGSGPVGYHQDSAYISRQFTPRANNSVTMWIALDDCDREGSAADSSTSRSSLPSFHGADASNYRAPAEAAALSLGRRVEFEAVAVKPGECVVHAQDCWHGSAPNVSAQRHRRALVVHFLRGDARFIDGHSLQRTGGPSYIYSRYKSLDSNRLPEEAFPITFSKDGYRTGWIDTFLMP</sequence>
<dbReference type="SUPFAM" id="SSF51197">
    <property type="entry name" value="Clavaminate synthase-like"/>
    <property type="match status" value="1"/>
</dbReference>
<comment type="cofactor">
    <cofactor evidence="1">
        <name>Fe cation</name>
        <dbReference type="ChEBI" id="CHEBI:24875"/>
    </cofactor>
</comment>
<dbReference type="AlphaFoldDB" id="D7G6W5"/>
<dbReference type="OMA" id="IRIWHDQ"/>
<keyword evidence="3" id="KW-1185">Reference proteome</keyword>
<evidence type="ECO:0000313" key="3">
    <source>
        <dbReference type="Proteomes" id="UP000002630"/>
    </source>
</evidence>
<dbReference type="Proteomes" id="UP000002630">
    <property type="component" value="Linkage Group LG02"/>
</dbReference>
<dbReference type="EMBL" id="FN649035">
    <property type="protein sequence ID" value="CBJ25658.1"/>
    <property type="molecule type" value="Genomic_DNA"/>
</dbReference>
<dbReference type="Gene3D" id="2.60.120.620">
    <property type="entry name" value="q2cbj1_9rhob like domain"/>
    <property type="match status" value="1"/>
</dbReference>
<dbReference type="PANTHER" id="PTHR20883">
    <property type="entry name" value="PHYTANOYL-COA DIOXYGENASE DOMAIN CONTAINING 1"/>
    <property type="match status" value="1"/>
</dbReference>
<dbReference type="InterPro" id="IPR008775">
    <property type="entry name" value="Phytyl_CoA_dOase-like"/>
</dbReference>
<dbReference type="InParanoid" id="D7G6W5"/>
<organism evidence="2 3">
    <name type="scientific">Ectocarpus siliculosus</name>
    <name type="common">Brown alga</name>
    <name type="synonym">Conferva siliculosa</name>
    <dbReference type="NCBI Taxonomy" id="2880"/>
    <lineage>
        <taxon>Eukaryota</taxon>
        <taxon>Sar</taxon>
        <taxon>Stramenopiles</taxon>
        <taxon>Ochrophyta</taxon>
        <taxon>PX clade</taxon>
        <taxon>Phaeophyceae</taxon>
        <taxon>Ectocarpales</taxon>
        <taxon>Ectocarpaceae</taxon>
        <taxon>Ectocarpus</taxon>
    </lineage>
</organism>
<name>D7G6W5_ECTSI</name>